<dbReference type="RefSeq" id="WP_209640706.1">
    <property type="nucleotide sequence ID" value="NZ_JAGINW010000001.1"/>
</dbReference>
<accession>A0ABS4TIF3</accession>
<proteinExistence type="predicted"/>
<sequence>MLATDGDLRSRAALADTEIARLTSAWRTLLAAARARPRRVPSSIDLERHVVENSPLKE</sequence>
<evidence type="ECO:0000313" key="1">
    <source>
        <dbReference type="EMBL" id="MBP2323795.1"/>
    </source>
</evidence>
<organism evidence="1 2">
    <name type="scientific">Kibdelosporangium banguiense</name>
    <dbReference type="NCBI Taxonomy" id="1365924"/>
    <lineage>
        <taxon>Bacteria</taxon>
        <taxon>Bacillati</taxon>
        <taxon>Actinomycetota</taxon>
        <taxon>Actinomycetes</taxon>
        <taxon>Pseudonocardiales</taxon>
        <taxon>Pseudonocardiaceae</taxon>
        <taxon>Kibdelosporangium</taxon>
    </lineage>
</organism>
<name>A0ABS4TIF3_9PSEU</name>
<dbReference type="EMBL" id="JAGINW010000001">
    <property type="protein sequence ID" value="MBP2323795.1"/>
    <property type="molecule type" value="Genomic_DNA"/>
</dbReference>
<protein>
    <submittedName>
        <fullName evidence="1">Uncharacterized protein</fullName>
    </submittedName>
</protein>
<gene>
    <name evidence="1" type="ORF">JOF56_004180</name>
</gene>
<comment type="caution">
    <text evidence="1">The sequence shown here is derived from an EMBL/GenBank/DDBJ whole genome shotgun (WGS) entry which is preliminary data.</text>
</comment>
<reference evidence="1 2" key="1">
    <citation type="submission" date="2021-03" db="EMBL/GenBank/DDBJ databases">
        <title>Sequencing the genomes of 1000 actinobacteria strains.</title>
        <authorList>
            <person name="Klenk H.-P."/>
        </authorList>
    </citation>
    <scope>NUCLEOTIDE SEQUENCE [LARGE SCALE GENOMIC DNA]</scope>
    <source>
        <strain evidence="1 2">DSM 46670</strain>
    </source>
</reference>
<evidence type="ECO:0000313" key="2">
    <source>
        <dbReference type="Proteomes" id="UP001519332"/>
    </source>
</evidence>
<keyword evidence="2" id="KW-1185">Reference proteome</keyword>
<dbReference type="Proteomes" id="UP001519332">
    <property type="component" value="Unassembled WGS sequence"/>
</dbReference>